<feature type="chain" id="PRO_5005326571" evidence="1">
    <location>
        <begin position="17"/>
        <end position="145"/>
    </location>
</feature>
<keyword evidence="2" id="KW-1185">Reference proteome</keyword>
<organism evidence="2 3">
    <name type="scientific">Angiostrongylus cantonensis</name>
    <name type="common">Rat lungworm</name>
    <dbReference type="NCBI Taxonomy" id="6313"/>
    <lineage>
        <taxon>Eukaryota</taxon>
        <taxon>Metazoa</taxon>
        <taxon>Ecdysozoa</taxon>
        <taxon>Nematoda</taxon>
        <taxon>Chromadorea</taxon>
        <taxon>Rhabditida</taxon>
        <taxon>Rhabditina</taxon>
        <taxon>Rhabditomorpha</taxon>
        <taxon>Strongyloidea</taxon>
        <taxon>Metastrongylidae</taxon>
        <taxon>Angiostrongylus</taxon>
    </lineage>
</organism>
<evidence type="ECO:0000313" key="3">
    <source>
        <dbReference type="WBParaSite" id="ACAC_0000417501-mRNA-1"/>
    </source>
</evidence>
<evidence type="ECO:0000256" key="1">
    <source>
        <dbReference type="SAM" id="SignalP"/>
    </source>
</evidence>
<accession>A0A0K0D280</accession>
<reference evidence="2" key="1">
    <citation type="submission" date="2012-09" db="EMBL/GenBank/DDBJ databases">
        <authorList>
            <person name="Martin A.A."/>
        </authorList>
    </citation>
    <scope>NUCLEOTIDE SEQUENCE</scope>
</reference>
<sequence>MCNILLLAISIASSYCGIPDVRIETKSFTSNREDGSRTKRATLAMLKEMTAELRNCDTIISEPVFKIASGRATGGTLLQSRIIRKKRQEKEISIEREGDIIGARTKRQVLKKDSDANSTWKDGVFYMFDTSGWLLGNRLIRCWKS</sequence>
<dbReference type="WBParaSite" id="ACAC_0000417501-mRNA-1">
    <property type="protein sequence ID" value="ACAC_0000417501-mRNA-1"/>
    <property type="gene ID" value="ACAC_0000417501"/>
</dbReference>
<evidence type="ECO:0000313" key="2">
    <source>
        <dbReference type="Proteomes" id="UP000035642"/>
    </source>
</evidence>
<feature type="signal peptide" evidence="1">
    <location>
        <begin position="1"/>
        <end position="16"/>
    </location>
</feature>
<keyword evidence="1" id="KW-0732">Signal</keyword>
<dbReference type="Proteomes" id="UP000035642">
    <property type="component" value="Unassembled WGS sequence"/>
</dbReference>
<proteinExistence type="predicted"/>
<dbReference type="AlphaFoldDB" id="A0A0K0D280"/>
<reference evidence="3" key="2">
    <citation type="submission" date="2017-02" db="UniProtKB">
        <authorList>
            <consortium name="WormBaseParasite"/>
        </authorList>
    </citation>
    <scope>IDENTIFICATION</scope>
</reference>
<name>A0A0K0D280_ANGCA</name>
<protein>
    <submittedName>
        <fullName evidence="3">Secreted protein</fullName>
    </submittedName>
</protein>